<dbReference type="EMBL" id="JALJOQ010000030">
    <property type="protein sequence ID" value="KAK9807405.1"/>
    <property type="molecule type" value="Genomic_DNA"/>
</dbReference>
<protein>
    <recommendedName>
        <fullName evidence="4">BZIP domain-containing protein</fullName>
    </recommendedName>
</protein>
<feature type="coiled-coil region" evidence="1">
    <location>
        <begin position="128"/>
        <end position="155"/>
    </location>
</feature>
<evidence type="ECO:0000256" key="1">
    <source>
        <dbReference type="SAM" id="Coils"/>
    </source>
</evidence>
<comment type="caution">
    <text evidence="2">The sequence shown here is derived from an EMBL/GenBank/DDBJ whole genome shotgun (WGS) entry which is preliminary data.</text>
</comment>
<keyword evidence="3" id="KW-1185">Reference proteome</keyword>
<dbReference type="Proteomes" id="UP001465755">
    <property type="component" value="Unassembled WGS sequence"/>
</dbReference>
<organism evidence="2 3">
    <name type="scientific">Symbiochloris irregularis</name>
    <dbReference type="NCBI Taxonomy" id="706552"/>
    <lineage>
        <taxon>Eukaryota</taxon>
        <taxon>Viridiplantae</taxon>
        <taxon>Chlorophyta</taxon>
        <taxon>core chlorophytes</taxon>
        <taxon>Trebouxiophyceae</taxon>
        <taxon>Trebouxiales</taxon>
        <taxon>Trebouxiaceae</taxon>
        <taxon>Symbiochloris</taxon>
    </lineage>
</organism>
<dbReference type="CDD" id="cd14686">
    <property type="entry name" value="bZIP"/>
    <property type="match status" value="1"/>
</dbReference>
<evidence type="ECO:0000313" key="2">
    <source>
        <dbReference type="EMBL" id="KAK9807405.1"/>
    </source>
</evidence>
<gene>
    <name evidence="2" type="ORF">WJX73_000907</name>
</gene>
<proteinExistence type="predicted"/>
<keyword evidence="1" id="KW-0175">Coiled coil</keyword>
<dbReference type="AlphaFoldDB" id="A0AAW1PCA2"/>
<reference evidence="2 3" key="1">
    <citation type="journal article" date="2024" name="Nat. Commun.">
        <title>Phylogenomics reveals the evolutionary origins of lichenization in chlorophyte algae.</title>
        <authorList>
            <person name="Puginier C."/>
            <person name="Libourel C."/>
            <person name="Otte J."/>
            <person name="Skaloud P."/>
            <person name="Haon M."/>
            <person name="Grisel S."/>
            <person name="Petersen M."/>
            <person name="Berrin J.G."/>
            <person name="Delaux P.M."/>
            <person name="Dal Grande F."/>
            <person name="Keller J."/>
        </authorList>
    </citation>
    <scope>NUCLEOTIDE SEQUENCE [LARGE SCALE GENOMIC DNA]</scope>
    <source>
        <strain evidence="2 3">SAG 2036</strain>
    </source>
</reference>
<name>A0AAW1PCA2_9CHLO</name>
<evidence type="ECO:0008006" key="4">
    <source>
        <dbReference type="Google" id="ProtNLM"/>
    </source>
</evidence>
<sequence>MRNARNVGESFVASSTDRTKTCRALSEVQSQGGVPCNGAALTDQRGGPCSAASFDCEGSELAEHNLRSLAVVLGEGEKAPRKRRTRMHLPLTGRNGQPLSRKEQRLERRRITNRESSMRMRELHEVNVERARHETHALVREMNALKHRNAELEAAWLASQRASDPGWQPLCKSVMEGHNCMFNRLALHEGVQHAAAYSLAAIRYGTELHMPTEAAFLPPVVGSEPSPMTCLMPVAPHPAVERLPWDTSATKLAIAPLQQACGPSTTPQQMWLSLLDATSRASSACIVPAPGDMSPRSSSDSLNIDPVPAPGADAAITAAEIATLLKGAPCTDPHELMCPPSPFCTAPDFHPTGAVLPF</sequence>
<evidence type="ECO:0000313" key="3">
    <source>
        <dbReference type="Proteomes" id="UP001465755"/>
    </source>
</evidence>
<accession>A0AAW1PCA2</accession>